<comment type="caution">
    <text evidence="1">The sequence shown here is derived from an EMBL/GenBank/DDBJ whole genome shotgun (WGS) entry which is preliminary data.</text>
</comment>
<evidence type="ECO:0000313" key="1">
    <source>
        <dbReference type="EMBL" id="KKM88529.1"/>
    </source>
</evidence>
<name>A0A0F9L1G6_9ZZZZ</name>
<dbReference type="AlphaFoldDB" id="A0A0F9L1G6"/>
<reference evidence="1" key="1">
    <citation type="journal article" date="2015" name="Nature">
        <title>Complex archaea that bridge the gap between prokaryotes and eukaryotes.</title>
        <authorList>
            <person name="Spang A."/>
            <person name="Saw J.H."/>
            <person name="Jorgensen S.L."/>
            <person name="Zaremba-Niedzwiedzka K."/>
            <person name="Martijn J."/>
            <person name="Lind A.E."/>
            <person name="van Eijk R."/>
            <person name="Schleper C."/>
            <person name="Guy L."/>
            <person name="Ettema T.J."/>
        </authorList>
    </citation>
    <scope>NUCLEOTIDE SEQUENCE</scope>
</reference>
<dbReference type="EMBL" id="LAZR01006948">
    <property type="protein sequence ID" value="KKM88529.1"/>
    <property type="molecule type" value="Genomic_DNA"/>
</dbReference>
<gene>
    <name evidence="1" type="ORF">LCGC14_1257930</name>
</gene>
<protein>
    <submittedName>
        <fullName evidence="1">Uncharacterized protein</fullName>
    </submittedName>
</protein>
<organism evidence="1">
    <name type="scientific">marine sediment metagenome</name>
    <dbReference type="NCBI Taxonomy" id="412755"/>
    <lineage>
        <taxon>unclassified sequences</taxon>
        <taxon>metagenomes</taxon>
        <taxon>ecological metagenomes</taxon>
    </lineage>
</organism>
<accession>A0A0F9L1G6</accession>
<sequence>MDDVTCEQVELWIQEAIDHLPIGHRVLFSSGLLLFEVLDIRVHGSPGLMKVAQVVYRGRSKLIEFYIEGIRGHQKKDKRKIIKDTLFHEVEHCLGRDGGHSPTVGDAIMGDEEI</sequence>
<proteinExistence type="predicted"/>